<evidence type="ECO:0000313" key="2">
    <source>
        <dbReference type="EMBL" id="CAA09518.1"/>
    </source>
</evidence>
<feature type="non-terminal residue" evidence="2">
    <location>
        <position position="126"/>
    </location>
</feature>
<reference evidence="2" key="1">
    <citation type="journal article" date="1997" name="AIDS Res. Hum. Retroviruses">
        <title>HIV type 2 pathogenicity is not related to subtype in rural Guinea Bissau.</title>
        <authorList>
            <person name="Xiang Z."/>
            <person name="Ariyoshi K."/>
            <person name="Wilkins A."/>
            <person name="Dias F."/>
            <person name="Whittle H."/>
            <person name="Breuer J."/>
        </authorList>
    </citation>
    <scope>NUCLEOTIDE SEQUENCE</scope>
    <source>
        <strain evidence="2">A</strain>
    </source>
</reference>
<proteinExistence type="predicted"/>
<feature type="region of interest" description="Disordered" evidence="1">
    <location>
        <begin position="1"/>
        <end position="64"/>
    </location>
</feature>
<sequence length="126" mass="14662">GTAEQNAKYKQTNSTIQRGRRKLPRAKCRRQLFPRAAKSPNSKCLGKISRRKRSSGQKQCQDFRHSQKAARPMILIKCLIVWATIKQLCKQSGRLLMRKQQIGTCNIQYQAPYQRGSFRRGPRRVF</sequence>
<accession>O90846</accession>
<gene>
    <name evidence="2" type="primary">gag</name>
</gene>
<feature type="compositionally biased region" description="Polar residues" evidence="1">
    <location>
        <begin position="1"/>
        <end position="17"/>
    </location>
</feature>
<organismHost>
    <name type="scientific">Homo sapiens</name>
    <name type="common">Human</name>
    <dbReference type="NCBI Taxonomy" id="9606"/>
</organismHost>
<reference evidence="2" key="2">
    <citation type="submission" date="1998-07" db="EMBL/GenBank/DDBJ databases">
        <title>Correlation of HIV-2 genotype with progression to AID in vivo.</title>
        <authorList>
            <person name="Grassly N."/>
            <person name="Xiang Z."/>
            <person name="Ariyoshi K."/>
            <person name="Aaby P."/>
            <person name="Jensen H."/>
            <person name="Dias F."/>
            <person name="Whittle H."/>
            <person name="Breuer J."/>
        </authorList>
    </citation>
    <scope>NUCLEOTIDE SEQUENCE</scope>
    <source>
        <strain evidence="2">A</strain>
    </source>
</reference>
<feature type="non-terminal residue" evidence="2">
    <location>
        <position position="1"/>
    </location>
</feature>
<dbReference type="EMBL" id="AJ011207">
    <property type="protein sequence ID" value="CAA09518.1"/>
    <property type="molecule type" value="Genomic_DNA"/>
</dbReference>
<organism evidence="2">
    <name type="scientific">Human immunodeficiency virus 2</name>
    <dbReference type="NCBI Taxonomy" id="11709"/>
    <lineage>
        <taxon>Viruses</taxon>
        <taxon>Riboviria</taxon>
        <taxon>Pararnavirae</taxon>
        <taxon>Artverviricota</taxon>
        <taxon>Revtraviricetes</taxon>
        <taxon>Ortervirales</taxon>
        <taxon>Retroviridae</taxon>
        <taxon>Orthoretrovirinae</taxon>
        <taxon>Lentivirus</taxon>
        <taxon>Lentivirus humimdef2</taxon>
    </lineage>
</organism>
<name>O90846_9HIV2</name>
<evidence type="ECO:0000256" key="1">
    <source>
        <dbReference type="SAM" id="MobiDB-lite"/>
    </source>
</evidence>
<protein>
    <submittedName>
        <fullName evidence="2">Gag protein</fullName>
    </submittedName>
</protein>
<feature type="compositionally biased region" description="Basic residues" evidence="1">
    <location>
        <begin position="18"/>
        <end position="32"/>
    </location>
</feature>